<dbReference type="EMBL" id="JABWMH010000004">
    <property type="protein sequence ID" value="NVD29038.1"/>
    <property type="molecule type" value="Genomic_DNA"/>
</dbReference>
<proteinExistence type="predicted"/>
<protein>
    <submittedName>
        <fullName evidence="1">DUF4071 domain-containing protein</fullName>
    </submittedName>
</protein>
<accession>A0ABX2N609</accession>
<sequence>MTPLTQILAIARAGNPARAWALFQSSGWNERNDDPKAFTLKGRLLKDQAKAASGADRVRLYGEAAEAYAAAAELERDSYPLINAAALALLGGRPERAHLLARQTLALLESDPAQGENVYWRAATRAEALLLLGDETGARAALADGISKLPRAWEDHAATIGQFELILAEQGKDAAWLDRHRPPPSLYFSGIIGLDDTDATLLQDIDAIIVREKPGFGFGALAAGADILIAEALHKAGAELHVILPYPVDRFRELSVAPYGDHWGARFDALIEAAARLDVLTELPDEAEPSIAVAVELADLVAMGQCVRNAAVLSSKPKALTITGLGDEPRPQHLVWANSGHDQNMIAVARKGGHRSIVTSSRAETREIAAILWVEGVGRDMLPALVNAADDFSSFGDACYRISPSPSELLQTGLLLLQHDPDCRISLLVDIIEPQRPAASLLEKAGDIARASRGGAILTDGKSAMVLTIDPGKQRVEEIGELQTASGPLPLWSLP</sequence>
<dbReference type="Proteomes" id="UP000652427">
    <property type="component" value="Unassembled WGS sequence"/>
</dbReference>
<dbReference type="InterPro" id="IPR046880">
    <property type="entry name" value="TPR-S"/>
</dbReference>
<dbReference type="Pfam" id="PF20308">
    <property type="entry name" value="TPR-S"/>
    <property type="match status" value="1"/>
</dbReference>
<evidence type="ECO:0000313" key="1">
    <source>
        <dbReference type="EMBL" id="NVD29038.1"/>
    </source>
</evidence>
<keyword evidence="2" id="KW-1185">Reference proteome</keyword>
<evidence type="ECO:0000313" key="2">
    <source>
        <dbReference type="Proteomes" id="UP000652427"/>
    </source>
</evidence>
<name>A0ABX2N609_9SPHN</name>
<reference evidence="1 2" key="1">
    <citation type="submission" date="2020-06" db="EMBL/GenBank/DDBJ databases">
        <authorList>
            <person name="Kim S.-J."/>
            <person name="Park S.-J."/>
        </authorList>
    </citation>
    <scope>NUCLEOTIDE SEQUENCE [LARGE SCALE GENOMIC DNA]</scope>
    <source>
        <strain evidence="1 2">SW-151</strain>
    </source>
</reference>
<organism evidence="1 2">
    <name type="scientific">Parasphingorhabdus flavimaris</name>
    <dbReference type="NCBI Taxonomy" id="266812"/>
    <lineage>
        <taxon>Bacteria</taxon>
        <taxon>Pseudomonadati</taxon>
        <taxon>Pseudomonadota</taxon>
        <taxon>Alphaproteobacteria</taxon>
        <taxon>Sphingomonadales</taxon>
        <taxon>Sphingomonadaceae</taxon>
        <taxon>Parasphingorhabdus</taxon>
    </lineage>
</organism>
<comment type="caution">
    <text evidence="1">The sequence shown here is derived from an EMBL/GenBank/DDBJ whole genome shotgun (WGS) entry which is preliminary data.</text>
</comment>
<gene>
    <name evidence="1" type="ORF">HUO14_14150</name>
</gene>
<dbReference type="RefSeq" id="WP_176280475.1">
    <property type="nucleotide sequence ID" value="NZ_JABWMH010000004.1"/>
</dbReference>